<evidence type="ECO:0000313" key="2">
    <source>
        <dbReference type="EMBL" id="KAJ1147743.1"/>
    </source>
</evidence>
<organism evidence="2 3">
    <name type="scientific">Pleurodeles waltl</name>
    <name type="common">Iberian ribbed newt</name>
    <dbReference type="NCBI Taxonomy" id="8319"/>
    <lineage>
        <taxon>Eukaryota</taxon>
        <taxon>Metazoa</taxon>
        <taxon>Chordata</taxon>
        <taxon>Craniata</taxon>
        <taxon>Vertebrata</taxon>
        <taxon>Euteleostomi</taxon>
        <taxon>Amphibia</taxon>
        <taxon>Batrachia</taxon>
        <taxon>Caudata</taxon>
        <taxon>Salamandroidea</taxon>
        <taxon>Salamandridae</taxon>
        <taxon>Pleurodelinae</taxon>
        <taxon>Pleurodeles</taxon>
    </lineage>
</organism>
<reference evidence="2" key="1">
    <citation type="journal article" date="2022" name="bioRxiv">
        <title>Sequencing and chromosome-scale assembly of the giantPleurodeles waltlgenome.</title>
        <authorList>
            <person name="Brown T."/>
            <person name="Elewa A."/>
            <person name="Iarovenko S."/>
            <person name="Subramanian E."/>
            <person name="Araus A.J."/>
            <person name="Petzold A."/>
            <person name="Susuki M."/>
            <person name="Suzuki K.-i.T."/>
            <person name="Hayashi T."/>
            <person name="Toyoda A."/>
            <person name="Oliveira C."/>
            <person name="Osipova E."/>
            <person name="Leigh N.D."/>
            <person name="Simon A."/>
            <person name="Yun M.H."/>
        </authorList>
    </citation>
    <scope>NUCLEOTIDE SEQUENCE</scope>
    <source>
        <strain evidence="2">20211129_DDA</strain>
        <tissue evidence="2">Liver</tissue>
    </source>
</reference>
<feature type="compositionally biased region" description="Basic and acidic residues" evidence="1">
    <location>
        <begin position="98"/>
        <end position="110"/>
    </location>
</feature>
<feature type="compositionally biased region" description="Gly residues" evidence="1">
    <location>
        <begin position="68"/>
        <end position="91"/>
    </location>
</feature>
<gene>
    <name evidence="2" type="ORF">NDU88_000602</name>
</gene>
<keyword evidence="3" id="KW-1185">Reference proteome</keyword>
<dbReference type="Proteomes" id="UP001066276">
    <property type="component" value="Chromosome 5"/>
</dbReference>
<dbReference type="EMBL" id="JANPWB010000009">
    <property type="protein sequence ID" value="KAJ1147743.1"/>
    <property type="molecule type" value="Genomic_DNA"/>
</dbReference>
<protein>
    <submittedName>
        <fullName evidence="2">Uncharacterized protein</fullName>
    </submittedName>
</protein>
<feature type="region of interest" description="Disordered" evidence="1">
    <location>
        <begin position="63"/>
        <end position="157"/>
    </location>
</feature>
<evidence type="ECO:0000313" key="3">
    <source>
        <dbReference type="Proteomes" id="UP001066276"/>
    </source>
</evidence>
<name>A0AAV7R6G4_PLEWA</name>
<evidence type="ECO:0000256" key="1">
    <source>
        <dbReference type="SAM" id="MobiDB-lite"/>
    </source>
</evidence>
<sequence>MTRTAHAPEQYPAHRLLRACAVAVTGSVPLKPSDGPGAGRRLGNDCYSLGVSLRSSPCLIEVARPGVGPRGGAEGPRSPGGGGNQRPGRGGICAATRLWHDGRVTGRAEFTHTGTRSGGRRERWNAGPRRAQSSQEPIGGPTVASRRQLGTRAREPA</sequence>
<comment type="caution">
    <text evidence="2">The sequence shown here is derived from an EMBL/GenBank/DDBJ whole genome shotgun (WGS) entry which is preliminary data.</text>
</comment>
<proteinExistence type="predicted"/>
<accession>A0AAV7R6G4</accession>
<dbReference type="AlphaFoldDB" id="A0AAV7R6G4"/>